<dbReference type="Proteomes" id="UP000008837">
    <property type="component" value="Unassembled WGS sequence"/>
</dbReference>
<dbReference type="RefSeq" id="XP_001732271.1">
    <property type="nucleotide sequence ID" value="XM_001732219.1"/>
</dbReference>
<dbReference type="InterPro" id="IPR036034">
    <property type="entry name" value="PDZ_sf"/>
</dbReference>
<dbReference type="Pfam" id="PF18265">
    <property type="entry name" value="Nas2_N"/>
    <property type="match status" value="1"/>
</dbReference>
<dbReference type="InterPro" id="IPR035269">
    <property type="entry name" value="PSMD9"/>
</dbReference>
<dbReference type="Gene3D" id="2.30.42.10">
    <property type="match status" value="1"/>
</dbReference>
<sequence length="201" mass="22617">MRDEVLKLLDQRKQIESQLAKHQDSLKSHHVTMSTELLDSEGFPRSDLDIPTIRTSRQQIRMLLHDRELVNERIEQLLPLALKCNDAHASSPSPSEQSVQQASSRLRDQSHLLAVRSVRPQSPASKAGLQAGDILLTWDELKPITSEHMSQLPSRLHEGVPISLDVRRLQPDGRHVQIQLTLVPSSRWDGNGLLGCHIVPV</sequence>
<dbReference type="GO" id="GO:0070682">
    <property type="term" value="P:proteasome regulatory particle assembly"/>
    <property type="evidence" value="ECO:0007669"/>
    <property type="project" value="InterPro"/>
</dbReference>
<accession>A8PRG3</accession>
<evidence type="ECO:0000256" key="1">
    <source>
        <dbReference type="ARBA" id="ARBA00023186"/>
    </source>
</evidence>
<dbReference type="FunCoup" id="A8PRG3">
    <property type="interactions" value="572"/>
</dbReference>
<dbReference type="OMA" id="DWGGRGM"/>
<protein>
    <recommendedName>
        <fullName evidence="7">PDZ domain-containing protein</fullName>
    </recommendedName>
</protein>
<keyword evidence="1" id="KW-0143">Chaperone</keyword>
<name>A8PRG3_MALGO</name>
<evidence type="ECO:0000259" key="4">
    <source>
        <dbReference type="Pfam" id="PF18265"/>
    </source>
</evidence>
<dbReference type="GO" id="GO:0005634">
    <property type="term" value="C:nucleus"/>
    <property type="evidence" value="ECO:0007669"/>
    <property type="project" value="TreeGrafter"/>
</dbReference>
<organism evidence="5 6">
    <name type="scientific">Malassezia globosa (strain ATCC MYA-4612 / CBS 7966)</name>
    <name type="common">Dandruff-associated fungus</name>
    <dbReference type="NCBI Taxonomy" id="425265"/>
    <lineage>
        <taxon>Eukaryota</taxon>
        <taxon>Fungi</taxon>
        <taxon>Dikarya</taxon>
        <taxon>Basidiomycota</taxon>
        <taxon>Ustilaginomycotina</taxon>
        <taxon>Malasseziomycetes</taxon>
        <taxon>Malasseziales</taxon>
        <taxon>Malasseziaceae</taxon>
        <taxon>Malassezia</taxon>
    </lineage>
</organism>
<dbReference type="InParanoid" id="A8PRG3"/>
<dbReference type="PANTHER" id="PTHR12651:SF1">
    <property type="entry name" value="26S PROTEASOME NON-ATPASE REGULATORY SUBUNIT 9"/>
    <property type="match status" value="1"/>
</dbReference>
<keyword evidence="6" id="KW-1185">Reference proteome</keyword>
<dbReference type="SUPFAM" id="SSF50156">
    <property type="entry name" value="PDZ domain-like"/>
    <property type="match status" value="1"/>
</dbReference>
<feature type="domain" description="PDZ" evidence="3">
    <location>
        <begin position="106"/>
        <end position="180"/>
    </location>
</feature>
<feature type="domain" description="Nas2 N-terminal" evidence="4">
    <location>
        <begin position="7"/>
        <end position="78"/>
    </location>
</feature>
<dbReference type="STRING" id="425265.A8PRG3"/>
<dbReference type="InterPro" id="IPR040815">
    <property type="entry name" value="Nas2_N"/>
</dbReference>
<evidence type="ECO:0000313" key="5">
    <source>
        <dbReference type="EMBL" id="EDP45057.1"/>
    </source>
</evidence>
<dbReference type="GO" id="GO:0005737">
    <property type="term" value="C:cytoplasm"/>
    <property type="evidence" value="ECO:0007669"/>
    <property type="project" value="TreeGrafter"/>
</dbReference>
<feature type="compositionally biased region" description="Low complexity" evidence="2">
    <location>
        <begin position="89"/>
        <end position="104"/>
    </location>
</feature>
<dbReference type="Gene3D" id="6.10.140.1710">
    <property type="match status" value="1"/>
</dbReference>
<dbReference type="PANTHER" id="PTHR12651">
    <property type="entry name" value="26S PROTEASOME NON-ATPASE REGULATORY SUBUNIT 9"/>
    <property type="match status" value="1"/>
</dbReference>
<dbReference type="Pfam" id="PF13180">
    <property type="entry name" value="PDZ_2"/>
    <property type="match status" value="1"/>
</dbReference>
<evidence type="ECO:0000313" key="6">
    <source>
        <dbReference type="Proteomes" id="UP000008837"/>
    </source>
</evidence>
<dbReference type="VEuPathDB" id="FungiDB:MGL_0046"/>
<dbReference type="AlphaFoldDB" id="A8PRG3"/>
<evidence type="ECO:0000259" key="3">
    <source>
        <dbReference type="Pfam" id="PF13180"/>
    </source>
</evidence>
<proteinExistence type="predicted"/>
<dbReference type="OrthoDB" id="72325at2759"/>
<reference evidence="5 6" key="1">
    <citation type="journal article" date="2007" name="Proc. Natl. Acad. Sci. U.S.A.">
        <title>Dandruff-associated Malassezia genomes reveal convergent and divergent virulence traits shared with plant and human fungal pathogens.</title>
        <authorList>
            <person name="Xu J."/>
            <person name="Saunders C.W."/>
            <person name="Hu P."/>
            <person name="Grant R.A."/>
            <person name="Boekhout T."/>
            <person name="Kuramae E.E."/>
            <person name="Kronstad J.W."/>
            <person name="Deangelis Y.M."/>
            <person name="Reeder N.L."/>
            <person name="Johnstone K.R."/>
            <person name="Leland M."/>
            <person name="Fieno A.M."/>
            <person name="Begley W.M."/>
            <person name="Sun Y."/>
            <person name="Lacey M.P."/>
            <person name="Chaudhary T."/>
            <person name="Keough T."/>
            <person name="Chu L."/>
            <person name="Sears R."/>
            <person name="Yuan B."/>
            <person name="Dawson T.L.Jr."/>
        </authorList>
    </citation>
    <scope>NUCLEOTIDE SEQUENCE [LARGE SCALE GENOMIC DNA]</scope>
    <source>
        <strain evidence="6">ATCC MYA-4612 / CBS 7966</strain>
    </source>
</reference>
<dbReference type="GeneID" id="5856577"/>
<dbReference type="EMBL" id="AAYY01000001">
    <property type="protein sequence ID" value="EDP45057.1"/>
    <property type="molecule type" value="Genomic_DNA"/>
</dbReference>
<evidence type="ECO:0008006" key="7">
    <source>
        <dbReference type="Google" id="ProtNLM"/>
    </source>
</evidence>
<comment type="caution">
    <text evidence="5">The sequence shown here is derived from an EMBL/GenBank/DDBJ whole genome shotgun (WGS) entry which is preliminary data.</text>
</comment>
<feature type="region of interest" description="Disordered" evidence="2">
    <location>
        <begin position="86"/>
        <end position="106"/>
    </location>
</feature>
<evidence type="ECO:0000256" key="2">
    <source>
        <dbReference type="SAM" id="MobiDB-lite"/>
    </source>
</evidence>
<dbReference type="InterPro" id="IPR001478">
    <property type="entry name" value="PDZ"/>
</dbReference>
<gene>
    <name evidence="5" type="ORF">MGL_0046</name>
</gene>
<dbReference type="KEGG" id="mgl:MGL_0046"/>